<keyword evidence="3" id="KW-1185">Reference proteome</keyword>
<comment type="caution">
    <text evidence="2">The sequence shown here is derived from an EMBL/GenBank/DDBJ whole genome shotgun (WGS) entry which is preliminary data.</text>
</comment>
<accession>A0A4S8IAR0</accession>
<evidence type="ECO:0000256" key="1">
    <source>
        <dbReference type="SAM" id="MobiDB-lite"/>
    </source>
</evidence>
<feature type="region of interest" description="Disordered" evidence="1">
    <location>
        <begin position="468"/>
        <end position="493"/>
    </location>
</feature>
<feature type="compositionally biased region" description="Low complexity" evidence="1">
    <location>
        <begin position="362"/>
        <end position="376"/>
    </location>
</feature>
<sequence length="547" mass="58857">MAALKKFWPRRCSTIAKSSCESQPYEFLLLLLGQKYYLNRKSSWRELGGEQLPEAPHRLDLVGQYIQQRHQLIELQREVLREPHDRSQALHHLLLLPSTGSYPPRPHPVLVLLPWSYIYAPPPRHTPQFFHLPHPSPRLIAAVPRRHLRDVRHEEPLVVVLMEVEWDNELLAIVIVLILLFSSGPHRLKAEDHVVDLVDPGLPFPDHLGLLSPPPVGPTDQLCCGDVEARAIGAGVGNNVGLVSCRRRRVGALERVTHLPPAAVKDEEGARGSGSAGAGAEEEKRLVGPADAEAVEAGEGGVGAEVGAALPDAVGVGGGGAGEEGEEGALEVEGELEVEVRDAAECREERREAAAELGPGGAAVVAEEQQREAAAPEAERLLERGPSGGVLEGRVCAGGRKRGDGGSAVEADSEVERGVAAGNVTAVEYGGDLRSETLLARRVGLGGHLGRKWRKRKTGAADLSCVASDREPGVPRTKTAGPDETRHVAVSTRREDVSPIGVSAQGGNGWSLPVSVGRRPLALYGKVVIRARQISRVLYELERRHET</sequence>
<feature type="region of interest" description="Disordered" evidence="1">
    <location>
        <begin position="355"/>
        <end position="386"/>
    </location>
</feature>
<dbReference type="AlphaFoldDB" id="A0A4S8IAR0"/>
<proteinExistence type="predicted"/>
<feature type="region of interest" description="Disordered" evidence="1">
    <location>
        <begin position="393"/>
        <end position="412"/>
    </location>
</feature>
<feature type="region of interest" description="Disordered" evidence="1">
    <location>
        <begin position="263"/>
        <end position="284"/>
    </location>
</feature>
<name>A0A4S8IAR0_MUSBA</name>
<evidence type="ECO:0000313" key="2">
    <source>
        <dbReference type="EMBL" id="THU45143.1"/>
    </source>
</evidence>
<reference evidence="2 3" key="1">
    <citation type="journal article" date="2019" name="Nat. Plants">
        <title>Genome sequencing of Musa balbisiana reveals subgenome evolution and function divergence in polyploid bananas.</title>
        <authorList>
            <person name="Yao X."/>
        </authorList>
    </citation>
    <scope>NUCLEOTIDE SEQUENCE [LARGE SCALE GENOMIC DNA]</scope>
    <source>
        <strain evidence="3">cv. DH-PKW</strain>
        <tissue evidence="2">Leaves</tissue>
    </source>
</reference>
<dbReference type="Proteomes" id="UP000317650">
    <property type="component" value="Chromosome 2"/>
</dbReference>
<feature type="compositionally biased region" description="Basic and acidic residues" evidence="1">
    <location>
        <begin position="481"/>
        <end position="493"/>
    </location>
</feature>
<dbReference type="EMBL" id="PYDT01000011">
    <property type="protein sequence ID" value="THU45143.1"/>
    <property type="molecule type" value="Genomic_DNA"/>
</dbReference>
<gene>
    <name evidence="2" type="ORF">C4D60_Mb02t14760</name>
</gene>
<protein>
    <submittedName>
        <fullName evidence="2">Uncharacterized protein</fullName>
    </submittedName>
</protein>
<organism evidence="2 3">
    <name type="scientific">Musa balbisiana</name>
    <name type="common">Banana</name>
    <dbReference type="NCBI Taxonomy" id="52838"/>
    <lineage>
        <taxon>Eukaryota</taxon>
        <taxon>Viridiplantae</taxon>
        <taxon>Streptophyta</taxon>
        <taxon>Embryophyta</taxon>
        <taxon>Tracheophyta</taxon>
        <taxon>Spermatophyta</taxon>
        <taxon>Magnoliopsida</taxon>
        <taxon>Liliopsida</taxon>
        <taxon>Zingiberales</taxon>
        <taxon>Musaceae</taxon>
        <taxon>Musa</taxon>
    </lineage>
</organism>
<evidence type="ECO:0000313" key="3">
    <source>
        <dbReference type="Proteomes" id="UP000317650"/>
    </source>
</evidence>